<feature type="signal peptide" evidence="1">
    <location>
        <begin position="1"/>
        <end position="19"/>
    </location>
</feature>
<evidence type="ECO:0000313" key="3">
    <source>
        <dbReference type="Proteomes" id="UP000184188"/>
    </source>
</evidence>
<dbReference type="OrthoDB" id="5144514at2759"/>
<reference evidence="3" key="1">
    <citation type="journal article" date="2017" name="Genome Biol.">
        <title>Comparative genomics reveals high biological diversity and specific adaptations in the industrially and medically important fungal genus Aspergillus.</title>
        <authorList>
            <person name="de Vries R.P."/>
            <person name="Riley R."/>
            <person name="Wiebenga A."/>
            <person name="Aguilar-Osorio G."/>
            <person name="Amillis S."/>
            <person name="Uchima C.A."/>
            <person name="Anderluh G."/>
            <person name="Asadollahi M."/>
            <person name="Askin M."/>
            <person name="Barry K."/>
            <person name="Battaglia E."/>
            <person name="Bayram O."/>
            <person name="Benocci T."/>
            <person name="Braus-Stromeyer S.A."/>
            <person name="Caldana C."/>
            <person name="Canovas D."/>
            <person name="Cerqueira G.C."/>
            <person name="Chen F."/>
            <person name="Chen W."/>
            <person name="Choi C."/>
            <person name="Clum A."/>
            <person name="Dos Santos R.A."/>
            <person name="Damasio A.R."/>
            <person name="Diallinas G."/>
            <person name="Emri T."/>
            <person name="Fekete E."/>
            <person name="Flipphi M."/>
            <person name="Freyberg S."/>
            <person name="Gallo A."/>
            <person name="Gournas C."/>
            <person name="Habgood R."/>
            <person name="Hainaut M."/>
            <person name="Harispe M.L."/>
            <person name="Henrissat B."/>
            <person name="Hilden K.S."/>
            <person name="Hope R."/>
            <person name="Hossain A."/>
            <person name="Karabika E."/>
            <person name="Karaffa L."/>
            <person name="Karanyi Z."/>
            <person name="Krasevec N."/>
            <person name="Kuo A."/>
            <person name="Kusch H."/>
            <person name="LaButti K."/>
            <person name="Lagendijk E.L."/>
            <person name="Lapidus A."/>
            <person name="Levasseur A."/>
            <person name="Lindquist E."/>
            <person name="Lipzen A."/>
            <person name="Logrieco A.F."/>
            <person name="MacCabe A."/>
            <person name="Maekelae M.R."/>
            <person name="Malavazi I."/>
            <person name="Melin P."/>
            <person name="Meyer V."/>
            <person name="Mielnichuk N."/>
            <person name="Miskei M."/>
            <person name="Molnar A.P."/>
            <person name="Mule G."/>
            <person name="Ngan C.Y."/>
            <person name="Orejas M."/>
            <person name="Orosz E."/>
            <person name="Ouedraogo J.P."/>
            <person name="Overkamp K.M."/>
            <person name="Park H.-S."/>
            <person name="Perrone G."/>
            <person name="Piumi F."/>
            <person name="Punt P.J."/>
            <person name="Ram A.F."/>
            <person name="Ramon A."/>
            <person name="Rauscher S."/>
            <person name="Record E."/>
            <person name="Riano-Pachon D.M."/>
            <person name="Robert V."/>
            <person name="Roehrig J."/>
            <person name="Ruller R."/>
            <person name="Salamov A."/>
            <person name="Salih N.S."/>
            <person name="Samson R.A."/>
            <person name="Sandor E."/>
            <person name="Sanguinetti M."/>
            <person name="Schuetze T."/>
            <person name="Sepcic K."/>
            <person name="Shelest E."/>
            <person name="Sherlock G."/>
            <person name="Sophianopoulou V."/>
            <person name="Squina F.M."/>
            <person name="Sun H."/>
            <person name="Susca A."/>
            <person name="Todd R.B."/>
            <person name="Tsang A."/>
            <person name="Unkles S.E."/>
            <person name="van de Wiele N."/>
            <person name="van Rossen-Uffink D."/>
            <person name="Oliveira J.V."/>
            <person name="Vesth T.C."/>
            <person name="Visser J."/>
            <person name="Yu J.-H."/>
            <person name="Zhou M."/>
            <person name="Andersen M.R."/>
            <person name="Archer D.B."/>
            <person name="Baker S.E."/>
            <person name="Benoit I."/>
            <person name="Brakhage A.A."/>
            <person name="Braus G.H."/>
            <person name="Fischer R."/>
            <person name="Frisvad J.C."/>
            <person name="Goldman G.H."/>
            <person name="Houbraken J."/>
            <person name="Oakley B."/>
            <person name="Pocsi I."/>
            <person name="Scazzocchio C."/>
            <person name="Seiboth B."/>
            <person name="vanKuyk P.A."/>
            <person name="Wortman J."/>
            <person name="Dyer P.S."/>
            <person name="Grigoriev I.V."/>
        </authorList>
    </citation>
    <scope>NUCLEOTIDE SEQUENCE [LARGE SCALE GENOMIC DNA]</scope>
    <source>
        <strain evidence="3">CBS 506.65</strain>
    </source>
</reference>
<dbReference type="AlphaFoldDB" id="A0A1L9SW55"/>
<dbReference type="PANTHER" id="PTHR36195:SF7">
    <property type="entry name" value="SECRETED THAUMATIN-LIKE PROTEIN CETA"/>
    <property type="match status" value="1"/>
</dbReference>
<sequence>MMFTKTFGLAAAFASLASAVPTTISRRSGNTTSSGSSGSVDIINNLNTTIYAWSVSETSGPMITLEAGSGSYSESWRVNPDGGGISIKLSTTESQDDVLQFEYTESGDTIYWDLSCINMGTDSAFTKYGFAVVSDDSSCPNATCAAGDTACADAYLVPDDNQATHGCPINTALTLTLGK</sequence>
<dbReference type="Proteomes" id="UP000184188">
    <property type="component" value="Unassembled WGS sequence"/>
</dbReference>
<evidence type="ECO:0008006" key="4">
    <source>
        <dbReference type="Google" id="ProtNLM"/>
    </source>
</evidence>
<name>A0A1L9SW55_9EURO</name>
<organism evidence="2 3">
    <name type="scientific">Penicilliopsis zonata CBS 506.65</name>
    <dbReference type="NCBI Taxonomy" id="1073090"/>
    <lineage>
        <taxon>Eukaryota</taxon>
        <taxon>Fungi</taxon>
        <taxon>Dikarya</taxon>
        <taxon>Ascomycota</taxon>
        <taxon>Pezizomycotina</taxon>
        <taxon>Eurotiomycetes</taxon>
        <taxon>Eurotiomycetidae</taxon>
        <taxon>Eurotiales</taxon>
        <taxon>Aspergillaceae</taxon>
        <taxon>Penicilliopsis</taxon>
    </lineage>
</organism>
<accession>A0A1L9SW55</accession>
<protein>
    <recommendedName>
        <fullName evidence="4">Extracellular thaumatin domain protein</fullName>
    </recommendedName>
</protein>
<dbReference type="GeneID" id="34608229"/>
<evidence type="ECO:0000313" key="2">
    <source>
        <dbReference type="EMBL" id="OJJ51418.1"/>
    </source>
</evidence>
<dbReference type="STRING" id="1073090.A0A1L9SW55"/>
<dbReference type="InterPro" id="IPR006771">
    <property type="entry name" value="CetA-like"/>
</dbReference>
<gene>
    <name evidence="2" type="ORF">ASPZODRAFT_127487</name>
</gene>
<evidence type="ECO:0000256" key="1">
    <source>
        <dbReference type="SAM" id="SignalP"/>
    </source>
</evidence>
<keyword evidence="3" id="KW-1185">Reference proteome</keyword>
<dbReference type="RefSeq" id="XP_022585928.1">
    <property type="nucleotide sequence ID" value="XM_022721764.1"/>
</dbReference>
<feature type="chain" id="PRO_5012883073" description="Extracellular thaumatin domain protein" evidence="1">
    <location>
        <begin position="20"/>
        <end position="179"/>
    </location>
</feature>
<dbReference type="VEuPathDB" id="FungiDB:ASPZODRAFT_127487"/>
<proteinExistence type="predicted"/>
<keyword evidence="1" id="KW-0732">Signal</keyword>
<dbReference type="Pfam" id="PF04681">
    <property type="entry name" value="Bys1"/>
    <property type="match status" value="1"/>
</dbReference>
<dbReference type="EMBL" id="KV878336">
    <property type="protein sequence ID" value="OJJ51418.1"/>
    <property type="molecule type" value="Genomic_DNA"/>
</dbReference>
<dbReference type="PANTHER" id="PTHR36195">
    <property type="entry name" value="DOMAIN PROTEIN, PUTATIVE (AFU_ORTHOLOGUE AFUA_5G01990)-RELATED-RELATED"/>
    <property type="match status" value="1"/>
</dbReference>